<comment type="caution">
    <text evidence="1">The sequence shown here is derived from an EMBL/GenBank/DDBJ whole genome shotgun (WGS) entry which is preliminary data.</text>
</comment>
<name>A0ACC0WJW4_9STRA</name>
<accession>A0ACC0WJW4</accession>
<dbReference type="Proteomes" id="UP001163321">
    <property type="component" value="Chromosome 12"/>
</dbReference>
<gene>
    <name evidence="1" type="ORF">PsorP6_012276</name>
</gene>
<protein>
    <submittedName>
        <fullName evidence="1">Uncharacterized protein</fullName>
    </submittedName>
</protein>
<evidence type="ECO:0000313" key="2">
    <source>
        <dbReference type="Proteomes" id="UP001163321"/>
    </source>
</evidence>
<dbReference type="EMBL" id="CM047591">
    <property type="protein sequence ID" value="KAI9919165.1"/>
    <property type="molecule type" value="Genomic_DNA"/>
</dbReference>
<proteinExistence type="predicted"/>
<keyword evidence="2" id="KW-1185">Reference proteome</keyword>
<reference evidence="1 2" key="1">
    <citation type="journal article" date="2022" name="bioRxiv">
        <title>The genome of the oomycete Peronosclerospora sorghi, a cosmopolitan pathogen of maize and sorghum, is inflated with dispersed pseudogenes.</title>
        <authorList>
            <person name="Fletcher K."/>
            <person name="Martin F."/>
            <person name="Isakeit T."/>
            <person name="Cavanaugh K."/>
            <person name="Magill C."/>
            <person name="Michelmore R."/>
        </authorList>
    </citation>
    <scope>NUCLEOTIDE SEQUENCE [LARGE SCALE GENOMIC DNA]</scope>
    <source>
        <strain evidence="1">P6</strain>
    </source>
</reference>
<evidence type="ECO:0000313" key="1">
    <source>
        <dbReference type="EMBL" id="KAI9919165.1"/>
    </source>
</evidence>
<organism evidence="1 2">
    <name type="scientific">Peronosclerospora sorghi</name>
    <dbReference type="NCBI Taxonomy" id="230839"/>
    <lineage>
        <taxon>Eukaryota</taxon>
        <taxon>Sar</taxon>
        <taxon>Stramenopiles</taxon>
        <taxon>Oomycota</taxon>
        <taxon>Peronosporomycetes</taxon>
        <taxon>Peronosporales</taxon>
        <taxon>Peronosporaceae</taxon>
        <taxon>Peronosclerospora</taxon>
    </lineage>
</organism>
<sequence length="105" mass="11437">MQGISAHLPLYTLWGFKINQQNSLNPLLIELISSNYCAQETIVPGGAETIGFGSAWLRLGAMKCGSASATSQAMWLGSSQPLRHGLSILIILKVGDMYRKDTIER</sequence>